<reference evidence="3" key="1">
    <citation type="submission" date="2016-10" db="EMBL/GenBank/DDBJ databases">
        <authorList>
            <person name="Varghese N."/>
            <person name="Submissions S."/>
        </authorList>
    </citation>
    <scope>NUCLEOTIDE SEQUENCE [LARGE SCALE GENOMIC DNA]</scope>
    <source>
        <strain evidence="3">DSM 6150</strain>
    </source>
</reference>
<protein>
    <recommendedName>
        <fullName evidence="4">Alpha/beta hydrolase family protein</fullName>
    </recommendedName>
</protein>
<feature type="signal peptide" evidence="1">
    <location>
        <begin position="1"/>
        <end position="22"/>
    </location>
</feature>
<keyword evidence="1" id="KW-0732">Signal</keyword>
<gene>
    <name evidence="2" type="ORF">SAMN05660284_00516</name>
</gene>
<dbReference type="AlphaFoldDB" id="A0A1I4WA49"/>
<dbReference type="OrthoDB" id="9146575at2"/>
<dbReference type="SUPFAM" id="SSF53474">
    <property type="entry name" value="alpha/beta-Hydrolases"/>
    <property type="match status" value="1"/>
</dbReference>
<dbReference type="InterPro" id="IPR029058">
    <property type="entry name" value="AB_hydrolase_fold"/>
</dbReference>
<keyword evidence="3" id="KW-1185">Reference proteome</keyword>
<evidence type="ECO:0008006" key="4">
    <source>
        <dbReference type="Google" id="ProtNLM"/>
    </source>
</evidence>
<feature type="chain" id="PRO_5017391080" description="Alpha/beta hydrolase family protein" evidence="1">
    <location>
        <begin position="23"/>
        <end position="240"/>
    </location>
</feature>
<evidence type="ECO:0000313" key="3">
    <source>
        <dbReference type="Proteomes" id="UP000242869"/>
    </source>
</evidence>
<evidence type="ECO:0000313" key="2">
    <source>
        <dbReference type="EMBL" id="SFN10307.1"/>
    </source>
</evidence>
<sequence>MKNIAIRLCLAWLTMVPAWSLAGEELGTALSAKGGEPVPYVLNFKNLAPKYVLVLFPGGSGVVDPRMEDGELVYRAKGNFLLRARKFLVDDEFVTVATNSTSDTEKVQTLIDDLKKRFPQARIYFMGTSRGTYATLELADYLADKVAGEIHTASMARIDAFDARKHANRHLIVHHKDDPCWVTPFASAEAAHKKYGNDFIAMEGGISVGKACEARSHHGFNGIEQETAEAIKTWVRRDHK</sequence>
<organism evidence="2 3">
    <name type="scientific">Formivibrio citricus</name>
    <dbReference type="NCBI Taxonomy" id="83765"/>
    <lineage>
        <taxon>Bacteria</taxon>
        <taxon>Pseudomonadati</taxon>
        <taxon>Pseudomonadota</taxon>
        <taxon>Betaproteobacteria</taxon>
        <taxon>Neisseriales</taxon>
        <taxon>Chitinibacteraceae</taxon>
        <taxon>Formivibrio</taxon>
    </lineage>
</organism>
<name>A0A1I4WA49_9NEIS</name>
<dbReference type="Proteomes" id="UP000242869">
    <property type="component" value="Unassembled WGS sequence"/>
</dbReference>
<dbReference type="RefSeq" id="WP_091191006.1">
    <property type="nucleotide sequence ID" value="NZ_FOVE01000003.1"/>
</dbReference>
<dbReference type="EMBL" id="FOVE01000003">
    <property type="protein sequence ID" value="SFN10307.1"/>
    <property type="molecule type" value="Genomic_DNA"/>
</dbReference>
<dbReference type="STRING" id="83765.SAMN05660284_00516"/>
<dbReference type="Gene3D" id="3.40.50.1820">
    <property type="entry name" value="alpha/beta hydrolase"/>
    <property type="match status" value="1"/>
</dbReference>
<evidence type="ECO:0000256" key="1">
    <source>
        <dbReference type="SAM" id="SignalP"/>
    </source>
</evidence>
<proteinExistence type="predicted"/>
<accession>A0A1I4WA49</accession>